<evidence type="ECO:0000313" key="5">
    <source>
        <dbReference type="EMBL" id="CDP94432.1"/>
    </source>
</evidence>
<keyword evidence="1" id="KW-0808">Transferase</keyword>
<keyword evidence="2" id="KW-0547">Nucleotide-binding</keyword>
<dbReference type="InterPro" id="IPR011009">
    <property type="entry name" value="Kinase-like_dom_sf"/>
</dbReference>
<reference evidence="8" key="4">
    <citation type="submission" date="2019-12" db="UniProtKB">
        <authorList>
            <consortium name="WormBaseParasite"/>
        </authorList>
    </citation>
    <scope>IDENTIFICATION</scope>
</reference>
<accession>A0A4E9F3R4</accession>
<dbReference type="EMBL" id="CAAKNF010000196">
    <property type="protein sequence ID" value="VIO88941.1"/>
    <property type="molecule type" value="Genomic_DNA"/>
</dbReference>
<keyword evidence="3" id="KW-0418">Kinase</keyword>
<organism evidence="7 8">
    <name type="scientific">Brugia malayi</name>
    <name type="common">Filarial nematode worm</name>
    <dbReference type="NCBI Taxonomy" id="6279"/>
    <lineage>
        <taxon>Eukaryota</taxon>
        <taxon>Metazoa</taxon>
        <taxon>Ecdysozoa</taxon>
        <taxon>Nematoda</taxon>
        <taxon>Chromadorea</taxon>
        <taxon>Rhabditida</taxon>
        <taxon>Spirurina</taxon>
        <taxon>Spiruromorpha</taxon>
        <taxon>Filarioidea</taxon>
        <taxon>Onchocercidae</taxon>
        <taxon>Brugia</taxon>
    </lineage>
</organism>
<sequence length="399" mass="45184">MVHIKDCSGIDLLSGTSSESKGSDYSIDEEKIVKKRNKNAKDAGSNVCGLNANLTSEEFFSFGENTSSDNNMDEELEKWIVAPRISTSFSYGEDRSLHSSKTTKNKERTKQFQMEIFFASIIEMLCDGEFEGLNIQFREVLRQVAGHFIHSSYLSEDYGAFRIAIRRRITEALNAATNLKIGKSLTVNNPEKRNYFLSSRYSVDFKEIRSIGRGGFGEVFHIVNEVRLLAVVQHRNIVRYYGAWLELQDLQTSSCEDKDEYSNEEEEVVQKNSSKEERKTISLAVNDYSKLAQMAGKGNSRKEFSTIPVKRDRFWTQESPFISSSTVSRGWKMNQSVSPNESLTIARGSARTDPVNLMLPHSGTAVMFVQMELCSRTLNDYFAERNAGINQAENRSTAE</sequence>
<evidence type="ECO:0000256" key="2">
    <source>
        <dbReference type="ARBA" id="ARBA00022741"/>
    </source>
</evidence>
<dbReference type="GO" id="GO:0005737">
    <property type="term" value="C:cytoplasm"/>
    <property type="evidence" value="ECO:0007669"/>
    <property type="project" value="TreeGrafter"/>
</dbReference>
<evidence type="ECO:0000256" key="4">
    <source>
        <dbReference type="ARBA" id="ARBA00022840"/>
    </source>
</evidence>
<reference evidence="6" key="3">
    <citation type="submission" date="2019-04" db="EMBL/GenBank/DDBJ databases">
        <authorList>
            <person name="Howe K."/>
            <person name="Paulini M."/>
            <person name="Williams G."/>
        </authorList>
    </citation>
    <scope>NUCLEOTIDE SEQUENCE [LARGE SCALE GENOMIC DNA]</scope>
    <source>
        <strain evidence="6">FR3</strain>
    </source>
</reference>
<protein>
    <submittedName>
        <fullName evidence="5">Bm13711, isoform k</fullName>
    </submittedName>
    <submittedName>
        <fullName evidence="8">Protein kinase domain-containing protein</fullName>
    </submittedName>
</protein>
<dbReference type="OrthoDB" id="1405469at2759"/>
<keyword evidence="7" id="KW-1185">Reference proteome</keyword>
<reference evidence="5" key="2">
    <citation type="submission" date="2012-12" db="EMBL/GenBank/DDBJ databases">
        <authorList>
            <consortium name="WormBase Consortium"/>
            <person name="Ghedin E."/>
            <person name="Paulini M."/>
        </authorList>
    </citation>
    <scope>NUCLEOTIDE SEQUENCE</scope>
    <source>
        <strain evidence="5">FR3</strain>
    </source>
</reference>
<dbReference type="Gene3D" id="3.30.200.20">
    <property type="entry name" value="Phosphorylase Kinase, domain 1"/>
    <property type="match status" value="2"/>
</dbReference>
<proteinExistence type="predicted"/>
<evidence type="ECO:0000256" key="1">
    <source>
        <dbReference type="ARBA" id="ARBA00022679"/>
    </source>
</evidence>
<dbReference type="GeneID" id="6101535"/>
<evidence type="ECO:0000313" key="7">
    <source>
        <dbReference type="Proteomes" id="UP000006672"/>
    </source>
</evidence>
<evidence type="ECO:0000313" key="6">
    <source>
        <dbReference type="EMBL" id="VIO88941.1"/>
    </source>
</evidence>
<dbReference type="WBParaSite" id="Bm13711b.1">
    <property type="protein sequence ID" value="Bm13711b.1"/>
    <property type="gene ID" value="WBGene00233972"/>
</dbReference>
<name>A0A1P6BL93_BRUMA</name>
<dbReference type="SUPFAM" id="SSF56112">
    <property type="entry name" value="Protein kinase-like (PK-like)"/>
    <property type="match status" value="1"/>
</dbReference>
<dbReference type="AlphaFoldDB" id="A0A1P6BL93"/>
<dbReference type="CTD" id="6101535"/>
<accession>A0A1P6BL93</accession>
<reference evidence="5 7" key="1">
    <citation type="journal article" date="2007" name="Science">
        <title>Draft genome of the filarial nematode parasite Brugia malayi.</title>
        <authorList>
            <person name="Ghedin E."/>
            <person name="Wang S."/>
            <person name="Spiro D."/>
            <person name="Caler E."/>
            <person name="Zhao Q."/>
            <person name="Crabtree J."/>
            <person name="Allen J.E."/>
            <person name="Delcher A.L."/>
            <person name="Guiliano D.B."/>
            <person name="Miranda-Saavedra D."/>
            <person name="Angiuoli S.V."/>
            <person name="Creasy T."/>
            <person name="Amedeo P."/>
            <person name="Haas B."/>
            <person name="El-Sayed N.M."/>
            <person name="Wortman J.R."/>
            <person name="Feldblyum T."/>
            <person name="Tallon L."/>
            <person name="Schatz M."/>
            <person name="Shumway M."/>
            <person name="Koo H."/>
            <person name="Salzberg S.L."/>
            <person name="Schobel S."/>
            <person name="Pertea M."/>
            <person name="Pop M."/>
            <person name="White O."/>
            <person name="Barton G.J."/>
            <person name="Carlow C.K."/>
            <person name="Crawford M.J."/>
            <person name="Daub J."/>
            <person name="Dimmic M.W."/>
            <person name="Estes C.F."/>
            <person name="Foster J.M."/>
            <person name="Ganatra M."/>
            <person name="Gregory W.F."/>
            <person name="Johnson N.M."/>
            <person name="Jin J."/>
            <person name="Komuniecki R."/>
            <person name="Korf I."/>
            <person name="Kumar S."/>
            <person name="Laney S."/>
            <person name="Li B.W."/>
            <person name="Li W."/>
            <person name="Lindblom T.H."/>
            <person name="Lustigman S."/>
            <person name="Ma D."/>
            <person name="Maina C.V."/>
            <person name="Martin D.M."/>
            <person name="McCarter J.P."/>
            <person name="McReynolds L."/>
            <person name="Mitreva M."/>
            <person name="Nutman T.B."/>
            <person name="Parkinson J."/>
            <person name="Peregrin-Alvarez J.M."/>
            <person name="Poole C."/>
            <person name="Ren Q."/>
            <person name="Saunders L."/>
            <person name="Sluder A.E."/>
            <person name="Smith K."/>
            <person name="Stanke M."/>
            <person name="Unnasch T.R."/>
            <person name="Ware J."/>
            <person name="Wei A.D."/>
            <person name="Weil G."/>
            <person name="Williams D.J."/>
            <person name="Zhang Y."/>
            <person name="Williams S.A."/>
            <person name="Fraser-Liggett C."/>
            <person name="Slatko B."/>
            <person name="Blaxter M.L."/>
            <person name="Scott A.L."/>
        </authorList>
    </citation>
    <scope>NUCLEOTIDE SEQUENCE</scope>
    <source>
        <strain evidence="5 7">FR3</strain>
    </source>
</reference>
<dbReference type="InterPro" id="IPR050339">
    <property type="entry name" value="CC_SR_Kinase"/>
</dbReference>
<evidence type="ECO:0000313" key="8">
    <source>
        <dbReference type="WBParaSite" id="Bm13711b.1"/>
    </source>
</evidence>
<dbReference type="PANTHER" id="PTHR11042">
    <property type="entry name" value="EUKARYOTIC TRANSLATION INITIATION FACTOR 2-ALPHA KINASE EIF2-ALPHA KINASE -RELATED"/>
    <property type="match status" value="1"/>
</dbReference>
<dbReference type="Proteomes" id="UP000006672">
    <property type="component" value="Unassembled WGS sequence"/>
</dbReference>
<dbReference type="GO" id="GO:0005524">
    <property type="term" value="F:ATP binding"/>
    <property type="evidence" value="ECO:0007669"/>
    <property type="project" value="UniProtKB-KW"/>
</dbReference>
<dbReference type="EMBL" id="LN856924">
    <property type="protein sequence ID" value="CDP94432.1"/>
    <property type="molecule type" value="Genomic_DNA"/>
</dbReference>
<evidence type="ECO:0000256" key="3">
    <source>
        <dbReference type="ARBA" id="ARBA00022777"/>
    </source>
</evidence>
<keyword evidence="4" id="KW-0067">ATP-binding</keyword>
<gene>
    <name evidence="5 8" type="primary">Bm13711</name>
    <name evidence="6" type="ORF">BM_BM13711</name>
    <name evidence="5" type="ORF">BM_Bm13711</name>
</gene>
<dbReference type="GO" id="GO:0005634">
    <property type="term" value="C:nucleus"/>
    <property type="evidence" value="ECO:0007669"/>
    <property type="project" value="TreeGrafter"/>
</dbReference>
<dbReference type="RefSeq" id="XP_042931211.1">
    <property type="nucleotide sequence ID" value="XM_043075277.1"/>
</dbReference>
<dbReference type="GO" id="GO:0004672">
    <property type="term" value="F:protein kinase activity"/>
    <property type="evidence" value="ECO:0007669"/>
    <property type="project" value="TreeGrafter"/>
</dbReference>